<dbReference type="Proteomes" id="UP000034952">
    <property type="component" value="Unassembled WGS sequence"/>
</dbReference>
<name>A0A0G0BSX8_9BACT</name>
<proteinExistence type="predicted"/>
<gene>
    <name evidence="2" type="ORF">UR64_C0002G0047</name>
</gene>
<sequence length="189" mass="21371">MKKIIALIVIFCAFNVARVEAQIDSKPVAEFEFTVPTSYDHDNQIDVSVKRAKLDKLYSSVENLTSENFAKVTNKLVSGKTYIVKIFEMNPEGATSQECLAFLKNQDVILVGAQGLTLVYDLMKEKLPKDKVIFSFDKKENLWTSSDGNHGIPFLRTYTKEEGDYAFGVNTFEYDFVGNNGCLMAFFEK</sequence>
<accession>A0A0G0BSX8</accession>
<organism evidence="2 3">
    <name type="scientific">Candidatus Nomurabacteria bacterium GW2011_GWE1_35_16</name>
    <dbReference type="NCBI Taxonomy" id="1618761"/>
    <lineage>
        <taxon>Bacteria</taxon>
        <taxon>Candidatus Nomuraibacteriota</taxon>
    </lineage>
</organism>
<dbReference type="AlphaFoldDB" id="A0A0G0BSX8"/>
<feature type="chain" id="PRO_5002531523" evidence="1">
    <location>
        <begin position="22"/>
        <end position="189"/>
    </location>
</feature>
<reference evidence="2 3" key="1">
    <citation type="journal article" date="2015" name="Nature">
        <title>rRNA introns, odd ribosomes, and small enigmatic genomes across a large radiation of phyla.</title>
        <authorList>
            <person name="Brown C.T."/>
            <person name="Hug L.A."/>
            <person name="Thomas B.C."/>
            <person name="Sharon I."/>
            <person name="Castelle C.J."/>
            <person name="Singh A."/>
            <person name="Wilkins M.J."/>
            <person name="Williams K.H."/>
            <person name="Banfield J.F."/>
        </authorList>
    </citation>
    <scope>NUCLEOTIDE SEQUENCE [LARGE SCALE GENOMIC DNA]</scope>
</reference>
<evidence type="ECO:0000313" key="3">
    <source>
        <dbReference type="Proteomes" id="UP000034952"/>
    </source>
</evidence>
<dbReference type="EMBL" id="LBPY01000002">
    <property type="protein sequence ID" value="KKP66831.1"/>
    <property type="molecule type" value="Genomic_DNA"/>
</dbReference>
<evidence type="ECO:0000256" key="1">
    <source>
        <dbReference type="SAM" id="SignalP"/>
    </source>
</evidence>
<feature type="signal peptide" evidence="1">
    <location>
        <begin position="1"/>
        <end position="21"/>
    </location>
</feature>
<comment type="caution">
    <text evidence="2">The sequence shown here is derived from an EMBL/GenBank/DDBJ whole genome shotgun (WGS) entry which is preliminary data.</text>
</comment>
<evidence type="ECO:0000313" key="2">
    <source>
        <dbReference type="EMBL" id="KKP66831.1"/>
    </source>
</evidence>
<protein>
    <submittedName>
        <fullName evidence="2">Uncharacterized protein</fullName>
    </submittedName>
</protein>
<keyword evidence="1" id="KW-0732">Signal</keyword>